<dbReference type="Gene3D" id="1.25.40.20">
    <property type="entry name" value="Ankyrin repeat-containing domain"/>
    <property type="match status" value="2"/>
</dbReference>
<dbReference type="VEuPathDB" id="FungiDB:ASPCADRAFT_402156"/>
<dbReference type="Proteomes" id="UP000188318">
    <property type="component" value="Unassembled WGS sequence"/>
</dbReference>
<dbReference type="OMA" id="HIHIQAD"/>
<name>A0A1R3RY78_ASPC5</name>
<protein>
    <submittedName>
        <fullName evidence="4">Uncharacterized protein</fullName>
    </submittedName>
</protein>
<keyword evidence="5" id="KW-1185">Reference proteome</keyword>
<dbReference type="Pfam" id="PF12796">
    <property type="entry name" value="Ank_2"/>
    <property type="match status" value="2"/>
</dbReference>
<dbReference type="PROSITE" id="PS50088">
    <property type="entry name" value="ANK_REPEAT"/>
    <property type="match status" value="1"/>
</dbReference>
<reference evidence="5" key="1">
    <citation type="journal article" date="2017" name="Genome Biol.">
        <title>Comparative genomics reveals high biological diversity and specific adaptations in the industrially and medically important fungal genus Aspergillus.</title>
        <authorList>
            <person name="de Vries R.P."/>
            <person name="Riley R."/>
            <person name="Wiebenga A."/>
            <person name="Aguilar-Osorio G."/>
            <person name="Amillis S."/>
            <person name="Uchima C.A."/>
            <person name="Anderluh G."/>
            <person name="Asadollahi M."/>
            <person name="Askin M."/>
            <person name="Barry K."/>
            <person name="Battaglia E."/>
            <person name="Bayram O."/>
            <person name="Benocci T."/>
            <person name="Braus-Stromeyer S.A."/>
            <person name="Caldana C."/>
            <person name="Canovas D."/>
            <person name="Cerqueira G.C."/>
            <person name="Chen F."/>
            <person name="Chen W."/>
            <person name="Choi C."/>
            <person name="Clum A."/>
            <person name="Dos Santos R.A."/>
            <person name="Damasio A.R."/>
            <person name="Diallinas G."/>
            <person name="Emri T."/>
            <person name="Fekete E."/>
            <person name="Flipphi M."/>
            <person name="Freyberg S."/>
            <person name="Gallo A."/>
            <person name="Gournas C."/>
            <person name="Habgood R."/>
            <person name="Hainaut M."/>
            <person name="Harispe M.L."/>
            <person name="Henrissat B."/>
            <person name="Hilden K.S."/>
            <person name="Hope R."/>
            <person name="Hossain A."/>
            <person name="Karabika E."/>
            <person name="Karaffa L."/>
            <person name="Karanyi Z."/>
            <person name="Krasevec N."/>
            <person name="Kuo A."/>
            <person name="Kusch H."/>
            <person name="LaButti K."/>
            <person name="Lagendijk E.L."/>
            <person name="Lapidus A."/>
            <person name="Levasseur A."/>
            <person name="Lindquist E."/>
            <person name="Lipzen A."/>
            <person name="Logrieco A.F."/>
            <person name="MacCabe A."/>
            <person name="Maekelae M.R."/>
            <person name="Malavazi I."/>
            <person name="Melin P."/>
            <person name="Meyer V."/>
            <person name="Mielnichuk N."/>
            <person name="Miskei M."/>
            <person name="Molnar A.P."/>
            <person name="Mule G."/>
            <person name="Ngan C.Y."/>
            <person name="Orejas M."/>
            <person name="Orosz E."/>
            <person name="Ouedraogo J.P."/>
            <person name="Overkamp K.M."/>
            <person name="Park H.-S."/>
            <person name="Perrone G."/>
            <person name="Piumi F."/>
            <person name="Punt P.J."/>
            <person name="Ram A.F."/>
            <person name="Ramon A."/>
            <person name="Rauscher S."/>
            <person name="Record E."/>
            <person name="Riano-Pachon D.M."/>
            <person name="Robert V."/>
            <person name="Roehrig J."/>
            <person name="Ruller R."/>
            <person name="Salamov A."/>
            <person name="Salih N.S."/>
            <person name="Samson R.A."/>
            <person name="Sandor E."/>
            <person name="Sanguinetti M."/>
            <person name="Schuetze T."/>
            <person name="Sepcic K."/>
            <person name="Shelest E."/>
            <person name="Sherlock G."/>
            <person name="Sophianopoulou V."/>
            <person name="Squina F.M."/>
            <person name="Sun H."/>
            <person name="Susca A."/>
            <person name="Todd R.B."/>
            <person name="Tsang A."/>
            <person name="Unkles S.E."/>
            <person name="van de Wiele N."/>
            <person name="van Rossen-Uffink D."/>
            <person name="Oliveira J.V."/>
            <person name="Vesth T.C."/>
            <person name="Visser J."/>
            <person name="Yu J.-H."/>
            <person name="Zhou M."/>
            <person name="Andersen M.R."/>
            <person name="Archer D.B."/>
            <person name="Baker S.E."/>
            <person name="Benoit I."/>
            <person name="Brakhage A.A."/>
            <person name="Braus G.H."/>
            <person name="Fischer R."/>
            <person name="Frisvad J.C."/>
            <person name="Goldman G.H."/>
            <person name="Houbraken J."/>
            <person name="Oakley B."/>
            <person name="Pocsi I."/>
            <person name="Scazzocchio C."/>
            <person name="Seiboth B."/>
            <person name="vanKuyk P.A."/>
            <person name="Wortman J."/>
            <person name="Dyer P.S."/>
            <person name="Grigoriev I.V."/>
        </authorList>
    </citation>
    <scope>NUCLEOTIDE SEQUENCE [LARGE SCALE GENOMIC DNA]</scope>
    <source>
        <strain evidence="5">ITEM 5010</strain>
    </source>
</reference>
<dbReference type="PANTHER" id="PTHR24198">
    <property type="entry name" value="ANKYRIN REPEAT AND PROTEIN KINASE DOMAIN-CONTAINING PROTEIN"/>
    <property type="match status" value="1"/>
</dbReference>
<dbReference type="InterPro" id="IPR036770">
    <property type="entry name" value="Ankyrin_rpt-contain_sf"/>
</dbReference>
<dbReference type="SUPFAM" id="SSF48403">
    <property type="entry name" value="Ankyrin repeat"/>
    <property type="match status" value="1"/>
</dbReference>
<dbReference type="InterPro" id="IPR002110">
    <property type="entry name" value="Ankyrin_rpt"/>
</dbReference>
<gene>
    <name evidence="4" type="ORF">ASPCADRAFT_402156</name>
</gene>
<dbReference type="OrthoDB" id="366390at2759"/>
<dbReference type="STRING" id="602072.A0A1R3RY78"/>
<proteinExistence type="predicted"/>
<sequence>MAALRDNRPMLLLWTCDGGMQYNCRDQNGMILVMHMTIKGHNGLFCLAAMRRKDINVRNREGTTALYVACLPDAPWAVDYLLQRPGINPNLTNIRGRTSLLCIRPQEHDYRASHLSHHRRTRWSPRFHPRLPLLSDPQPQPQDAYGTTALAITSHRGHAPIVESLLSRPDMKLHLLPETGTMSLVTAAENGHLAIVKMLIEKGMSPASSDKYLRRPLFVVAA</sequence>
<dbReference type="PANTHER" id="PTHR24198:SF194">
    <property type="entry name" value="INVERSIN-A"/>
    <property type="match status" value="1"/>
</dbReference>
<dbReference type="EMBL" id="KV907494">
    <property type="protein sequence ID" value="OOF99392.1"/>
    <property type="molecule type" value="Genomic_DNA"/>
</dbReference>
<keyword evidence="1" id="KW-0677">Repeat</keyword>
<evidence type="ECO:0000313" key="4">
    <source>
        <dbReference type="EMBL" id="OOF99392.1"/>
    </source>
</evidence>
<evidence type="ECO:0000256" key="3">
    <source>
        <dbReference type="PROSITE-ProRule" id="PRU00023"/>
    </source>
</evidence>
<accession>A0A1R3RY78</accession>
<evidence type="ECO:0000256" key="1">
    <source>
        <dbReference type="ARBA" id="ARBA00022737"/>
    </source>
</evidence>
<dbReference type="AlphaFoldDB" id="A0A1R3RY78"/>
<dbReference type="SMART" id="SM00248">
    <property type="entry name" value="ANK"/>
    <property type="match status" value="4"/>
</dbReference>
<organism evidence="4 5">
    <name type="scientific">Aspergillus carbonarius (strain ITEM 5010)</name>
    <dbReference type="NCBI Taxonomy" id="602072"/>
    <lineage>
        <taxon>Eukaryota</taxon>
        <taxon>Fungi</taxon>
        <taxon>Dikarya</taxon>
        <taxon>Ascomycota</taxon>
        <taxon>Pezizomycotina</taxon>
        <taxon>Eurotiomycetes</taxon>
        <taxon>Eurotiomycetidae</taxon>
        <taxon>Eurotiales</taxon>
        <taxon>Aspergillaceae</taxon>
        <taxon>Aspergillus</taxon>
        <taxon>Aspergillus subgen. Circumdati</taxon>
    </lineage>
</organism>
<keyword evidence="2 3" id="KW-0040">ANK repeat</keyword>
<evidence type="ECO:0000256" key="2">
    <source>
        <dbReference type="ARBA" id="ARBA00023043"/>
    </source>
</evidence>
<feature type="repeat" description="ANK" evidence="3">
    <location>
        <begin position="179"/>
        <end position="211"/>
    </location>
</feature>
<evidence type="ECO:0000313" key="5">
    <source>
        <dbReference type="Proteomes" id="UP000188318"/>
    </source>
</evidence>